<keyword evidence="3" id="KW-1185">Reference proteome</keyword>
<organism evidence="2 3">
    <name type="scientific">Marchantia polymorpha</name>
    <name type="common">Common liverwort</name>
    <name type="synonym">Marchantia aquatica</name>
    <dbReference type="NCBI Taxonomy" id="3197"/>
    <lineage>
        <taxon>Eukaryota</taxon>
        <taxon>Viridiplantae</taxon>
        <taxon>Streptophyta</taxon>
        <taxon>Embryophyta</taxon>
        <taxon>Marchantiophyta</taxon>
        <taxon>Marchantiopsida</taxon>
        <taxon>Marchantiidae</taxon>
        <taxon>Marchantiales</taxon>
        <taxon>Marchantiaceae</taxon>
        <taxon>Marchantia</taxon>
    </lineage>
</organism>
<evidence type="ECO:0000313" key="3">
    <source>
        <dbReference type="Proteomes" id="UP000244005"/>
    </source>
</evidence>
<evidence type="ECO:0000313" key="2">
    <source>
        <dbReference type="EMBL" id="PTQ42924.1"/>
    </source>
</evidence>
<protein>
    <submittedName>
        <fullName evidence="2">Uncharacterized protein</fullName>
    </submittedName>
</protein>
<reference evidence="3" key="1">
    <citation type="journal article" date="2017" name="Cell">
        <title>Insights into land plant evolution garnered from the Marchantia polymorpha genome.</title>
        <authorList>
            <person name="Bowman J.L."/>
            <person name="Kohchi T."/>
            <person name="Yamato K.T."/>
            <person name="Jenkins J."/>
            <person name="Shu S."/>
            <person name="Ishizaki K."/>
            <person name="Yamaoka S."/>
            <person name="Nishihama R."/>
            <person name="Nakamura Y."/>
            <person name="Berger F."/>
            <person name="Adam C."/>
            <person name="Aki S.S."/>
            <person name="Althoff F."/>
            <person name="Araki T."/>
            <person name="Arteaga-Vazquez M.A."/>
            <person name="Balasubrmanian S."/>
            <person name="Barry K."/>
            <person name="Bauer D."/>
            <person name="Boehm C.R."/>
            <person name="Briginshaw L."/>
            <person name="Caballero-Perez J."/>
            <person name="Catarino B."/>
            <person name="Chen F."/>
            <person name="Chiyoda S."/>
            <person name="Chovatia M."/>
            <person name="Davies K.M."/>
            <person name="Delmans M."/>
            <person name="Demura T."/>
            <person name="Dierschke T."/>
            <person name="Dolan L."/>
            <person name="Dorantes-Acosta A.E."/>
            <person name="Eklund D.M."/>
            <person name="Florent S.N."/>
            <person name="Flores-Sandoval E."/>
            <person name="Fujiyama A."/>
            <person name="Fukuzawa H."/>
            <person name="Galik B."/>
            <person name="Grimanelli D."/>
            <person name="Grimwood J."/>
            <person name="Grossniklaus U."/>
            <person name="Hamada T."/>
            <person name="Haseloff J."/>
            <person name="Hetherington A.J."/>
            <person name="Higo A."/>
            <person name="Hirakawa Y."/>
            <person name="Hundley H.N."/>
            <person name="Ikeda Y."/>
            <person name="Inoue K."/>
            <person name="Inoue S.I."/>
            <person name="Ishida S."/>
            <person name="Jia Q."/>
            <person name="Kakita M."/>
            <person name="Kanazawa T."/>
            <person name="Kawai Y."/>
            <person name="Kawashima T."/>
            <person name="Kennedy M."/>
            <person name="Kinose K."/>
            <person name="Kinoshita T."/>
            <person name="Kohara Y."/>
            <person name="Koide E."/>
            <person name="Komatsu K."/>
            <person name="Kopischke S."/>
            <person name="Kubo M."/>
            <person name="Kyozuka J."/>
            <person name="Lagercrantz U."/>
            <person name="Lin S.S."/>
            <person name="Lindquist E."/>
            <person name="Lipzen A.M."/>
            <person name="Lu C.W."/>
            <person name="De Luna E."/>
            <person name="Martienssen R.A."/>
            <person name="Minamino N."/>
            <person name="Mizutani M."/>
            <person name="Mizutani M."/>
            <person name="Mochizuki N."/>
            <person name="Monte I."/>
            <person name="Mosher R."/>
            <person name="Nagasaki H."/>
            <person name="Nakagami H."/>
            <person name="Naramoto S."/>
            <person name="Nishitani K."/>
            <person name="Ohtani M."/>
            <person name="Okamoto T."/>
            <person name="Okumura M."/>
            <person name="Phillips J."/>
            <person name="Pollak B."/>
            <person name="Reinders A."/>
            <person name="Rovekamp M."/>
            <person name="Sano R."/>
            <person name="Sawa S."/>
            <person name="Schmid M.W."/>
            <person name="Shirakawa M."/>
            <person name="Solano R."/>
            <person name="Spunde A."/>
            <person name="Suetsugu N."/>
            <person name="Sugano S."/>
            <person name="Sugiyama A."/>
            <person name="Sun R."/>
            <person name="Suzuki Y."/>
            <person name="Takenaka M."/>
            <person name="Takezawa D."/>
            <person name="Tomogane H."/>
            <person name="Tsuzuki M."/>
            <person name="Ueda T."/>
            <person name="Umeda M."/>
            <person name="Ward J.M."/>
            <person name="Watanabe Y."/>
            <person name="Yazaki K."/>
            <person name="Yokoyama R."/>
            <person name="Yoshitake Y."/>
            <person name="Yotsui I."/>
            <person name="Zachgo S."/>
            <person name="Schmutz J."/>
        </authorList>
    </citation>
    <scope>NUCLEOTIDE SEQUENCE [LARGE SCALE GENOMIC DNA]</scope>
    <source>
        <strain evidence="3">Tak-1</strain>
    </source>
</reference>
<feature type="region of interest" description="Disordered" evidence="1">
    <location>
        <begin position="32"/>
        <end position="72"/>
    </location>
</feature>
<proteinExistence type="predicted"/>
<sequence>MCCALIAARAPSLPPSTPRSACRCRRRCGQRRFRSGTGPGPPSNRHSPSHPPTSRAGPGRNGTVRVGTGPDRTRERISSAFASDAPEAGLQHRLQAETPGRGNTGARARSFGARFGGPRSLPQRSSTLSSSVLRDARRVLEGLLNFLNFKPT</sequence>
<evidence type="ECO:0000256" key="1">
    <source>
        <dbReference type="SAM" id="MobiDB-lite"/>
    </source>
</evidence>
<dbReference type="Proteomes" id="UP000244005">
    <property type="component" value="Unassembled WGS sequence"/>
</dbReference>
<name>A0A2R6X9Z6_MARPO</name>
<gene>
    <name evidence="2" type="ORF">MARPO_0027s0047</name>
</gene>
<dbReference type="AlphaFoldDB" id="A0A2R6X9Z6"/>
<feature type="region of interest" description="Disordered" evidence="1">
    <location>
        <begin position="95"/>
        <end position="128"/>
    </location>
</feature>
<accession>A0A2R6X9Z6</accession>
<dbReference type="EMBL" id="KZ772699">
    <property type="protein sequence ID" value="PTQ42924.1"/>
    <property type="molecule type" value="Genomic_DNA"/>
</dbReference>
<feature type="compositionally biased region" description="Low complexity" evidence="1">
    <location>
        <begin position="119"/>
        <end position="128"/>
    </location>
</feature>